<dbReference type="PANTHER" id="PTHR35810">
    <property type="entry name" value="CYTOPLASMIC PROTEIN-RELATED"/>
    <property type="match status" value="1"/>
</dbReference>
<dbReference type="PANTHER" id="PTHR35810:SF1">
    <property type="entry name" value="CYTOPLASMIC PROTEIN"/>
    <property type="match status" value="1"/>
</dbReference>
<reference evidence="1 2" key="1">
    <citation type="journal article" date="2017" name="Gene Rep">
        <title>The ribosomal RNA operon (rrn) of Campylobacter concisus supports molecular typing to genomospecies level.</title>
        <authorList>
            <person name="Huq M."/>
            <person name="Van T.T.H."/>
            <person name="Gurtler V."/>
            <person name="Elshagmani E."/>
            <person name="Allemailem K.S."/>
            <person name="Smooker P.M."/>
            <person name="Istivan T.S."/>
        </authorList>
    </citation>
    <scope>NUCLEOTIDE SEQUENCE [LARGE SCALE GENOMIC DNA]</scope>
    <source>
        <strain evidence="1 2">RCH 26</strain>
    </source>
</reference>
<gene>
    <name evidence="1" type="ORF">A3835_08650</name>
</gene>
<dbReference type="EMBL" id="LVWL01000023">
    <property type="protein sequence ID" value="ORI06427.1"/>
    <property type="molecule type" value="Genomic_DNA"/>
</dbReference>
<dbReference type="Proteomes" id="UP000192671">
    <property type="component" value="Unassembled WGS sequence"/>
</dbReference>
<proteinExistence type="predicted"/>
<dbReference type="AlphaFoldDB" id="A0A1X0U117"/>
<evidence type="ECO:0000313" key="1">
    <source>
        <dbReference type="EMBL" id="ORI06427.1"/>
    </source>
</evidence>
<organism evidence="1 2">
    <name type="scientific">Campylobacter concisus</name>
    <dbReference type="NCBI Taxonomy" id="199"/>
    <lineage>
        <taxon>Bacteria</taxon>
        <taxon>Pseudomonadati</taxon>
        <taxon>Campylobacterota</taxon>
        <taxon>Epsilonproteobacteria</taxon>
        <taxon>Campylobacterales</taxon>
        <taxon>Campylobacteraceae</taxon>
        <taxon>Campylobacter</taxon>
    </lineage>
</organism>
<dbReference type="Pfam" id="PF13310">
    <property type="entry name" value="Virulence_RhuM"/>
    <property type="match status" value="1"/>
</dbReference>
<comment type="caution">
    <text evidence="1">The sequence shown here is derived from an EMBL/GenBank/DDBJ whole genome shotgun (WGS) entry which is preliminary data.</text>
</comment>
<dbReference type="PIRSF" id="PIRSF015268">
    <property type="entry name" value="Virulence_RhuM"/>
    <property type="match status" value="1"/>
</dbReference>
<sequence>MIDTKEQNFIIYSTGDNKVNIQILADKENETIWLNQKQIADIFETSKQNVSYHIRNILDEKELGYATVKEILTVQAEGSREVTREVEHYNLDMIIAVGYRINSVKATQFRQWATSTLKEYIIKGFVLDDERLKQGNNVFNKDYFKELLERIRAIRASEKLFYEKVRELFALSVDYDKTSQTAKNFFANIQNKLEYAVTKKTSAEIIKERADHTKPNMGLTTWSGSDKGKEPIKSDVSVAKNYLYENELNGLNRLTGMLLDYAENQAEQGKVIQMKDWDIKVDNFLIFNGYEILKGFGKFSADNAKAKAELEYTKFKELKQDDSFKDEVKRIIAKGKK</sequence>
<accession>A0A1X0U117</accession>
<evidence type="ECO:0000313" key="2">
    <source>
        <dbReference type="Proteomes" id="UP000192671"/>
    </source>
</evidence>
<dbReference type="InterPro" id="IPR011204">
    <property type="entry name" value="Virulence_RhuM-like"/>
</dbReference>
<protein>
    <submittedName>
        <fullName evidence="1">Cell filamentation protein Fic</fullName>
    </submittedName>
</protein>
<name>A0A1X0U117_9BACT</name>